<dbReference type="PANTHER" id="PTHR13438">
    <property type="entry name" value="AMINOACYL TRNA SYNTHASE COMPLEX-INTERACTING MULTIFUNCTIONAL PROTEIN"/>
    <property type="match status" value="1"/>
</dbReference>
<evidence type="ECO:0000256" key="3">
    <source>
        <dbReference type="ARBA" id="ARBA00022490"/>
    </source>
</evidence>
<dbReference type="GO" id="GO:0006412">
    <property type="term" value="P:translation"/>
    <property type="evidence" value="ECO:0007669"/>
    <property type="project" value="UniProtKB-KW"/>
</dbReference>
<dbReference type="Pfam" id="PF18569">
    <property type="entry name" value="Thioredoxin_16"/>
    <property type="match status" value="1"/>
</dbReference>
<evidence type="ECO:0000313" key="7">
    <source>
        <dbReference type="EMBL" id="JAG32073.1"/>
    </source>
</evidence>
<keyword evidence="4" id="KW-0648">Protein biosynthesis</keyword>
<dbReference type="EMBL" id="GBHO01011531">
    <property type="protein sequence ID" value="JAG32073.1"/>
    <property type="molecule type" value="Transcribed_RNA"/>
</dbReference>
<protein>
    <submittedName>
        <fullName evidence="7">Aminoacyl tRNA synthase complex-interacting multifunctional protein 2</fullName>
    </submittedName>
</protein>
<evidence type="ECO:0000256" key="4">
    <source>
        <dbReference type="ARBA" id="ARBA00022917"/>
    </source>
</evidence>
<dbReference type="PANTHER" id="PTHR13438:SF2">
    <property type="entry name" value="AMINOACYL TRNA SYNTHASE COMPLEX-INTERACTING MULTIFUNCTIONAL PROTEIN 2"/>
    <property type="match status" value="1"/>
</dbReference>
<dbReference type="GO" id="GO:0005634">
    <property type="term" value="C:nucleus"/>
    <property type="evidence" value="ECO:0007669"/>
    <property type="project" value="UniProtKB-SubCell"/>
</dbReference>
<keyword evidence="3" id="KW-0963">Cytoplasm</keyword>
<dbReference type="InterPro" id="IPR036282">
    <property type="entry name" value="Glutathione-S-Trfase_C_sf"/>
</dbReference>
<keyword evidence="5" id="KW-0539">Nucleus</keyword>
<sequence length="308" mass="34294">MTSGSSMYRMKPLFELNSIEINTEMYRMRDINDANVLGVVCNGTAEEDDSYVNFIEGRQEEILKRLKKLRELLSEPIIPSGASPKIESSPTRKAVTKMTVQPLDLAKFGITQDIVLNVNPSQLPYSLLGLKKLWNGVLNVETSCHSHSSVRSLPKPALEFQDKLLKVSSSSSDSKTGALSIRLVWKEVDSDSIFVISPIKSVPIYGEANFLRFLNICIAGKLDPVQQTVLDDKLDSCFALSTDNSKSNVQRHSQNLLSNLNKSKWLMGNDPSVLDLAAWSVISRQSKSVPLDKHGKLWFENCTNLFAS</sequence>
<name>A0A0A9YLU8_LYGHE</name>
<dbReference type="AlphaFoldDB" id="A0A0A9YLU8"/>
<comment type="subcellular location">
    <subcellularLocation>
        <location evidence="2">Cytoplasm</location>
        <location evidence="2">Cytosol</location>
    </subcellularLocation>
    <subcellularLocation>
        <location evidence="1">Nucleus</location>
    </subcellularLocation>
</comment>
<dbReference type="SUPFAM" id="SSF47616">
    <property type="entry name" value="GST C-terminal domain-like"/>
    <property type="match status" value="1"/>
</dbReference>
<dbReference type="InterPro" id="IPR042360">
    <property type="entry name" value="AIMP2"/>
</dbReference>
<feature type="domain" description="AIMP2 thioredoxin-like" evidence="6">
    <location>
        <begin position="111"/>
        <end position="204"/>
    </location>
</feature>
<evidence type="ECO:0000256" key="5">
    <source>
        <dbReference type="ARBA" id="ARBA00023242"/>
    </source>
</evidence>
<dbReference type="Gene3D" id="1.20.1050.130">
    <property type="match status" value="1"/>
</dbReference>
<dbReference type="InterPro" id="IPR041503">
    <property type="entry name" value="AIMP2_thioredoxin"/>
</dbReference>
<evidence type="ECO:0000256" key="1">
    <source>
        <dbReference type="ARBA" id="ARBA00004123"/>
    </source>
</evidence>
<evidence type="ECO:0000259" key="6">
    <source>
        <dbReference type="Pfam" id="PF18569"/>
    </source>
</evidence>
<evidence type="ECO:0000256" key="2">
    <source>
        <dbReference type="ARBA" id="ARBA00004514"/>
    </source>
</evidence>
<dbReference type="GO" id="GO:0017101">
    <property type="term" value="C:aminoacyl-tRNA synthetase multienzyme complex"/>
    <property type="evidence" value="ECO:0007669"/>
    <property type="project" value="InterPro"/>
</dbReference>
<dbReference type="GO" id="GO:0005829">
    <property type="term" value="C:cytosol"/>
    <property type="evidence" value="ECO:0007669"/>
    <property type="project" value="UniProtKB-SubCell"/>
</dbReference>
<reference evidence="7" key="2">
    <citation type="submission" date="2014-07" db="EMBL/GenBank/DDBJ databases">
        <authorList>
            <person name="Hull J."/>
        </authorList>
    </citation>
    <scope>NUCLEOTIDE SEQUENCE</scope>
</reference>
<gene>
    <name evidence="7" type="primary">AIMP2</name>
    <name evidence="7" type="ORF">CM83_35469</name>
</gene>
<accession>A0A0A9YLU8</accession>
<proteinExistence type="predicted"/>
<reference evidence="7" key="1">
    <citation type="journal article" date="2014" name="PLoS ONE">
        <title>Transcriptome-Based Identification of ABC Transporters in the Western Tarnished Plant Bug Lygus hesperus.</title>
        <authorList>
            <person name="Hull J.J."/>
            <person name="Chaney K."/>
            <person name="Geib S.M."/>
            <person name="Fabrick J.A."/>
            <person name="Brent C.S."/>
            <person name="Walsh D."/>
            <person name="Lavine L.C."/>
        </authorList>
    </citation>
    <scope>NUCLEOTIDE SEQUENCE</scope>
</reference>
<organism evidence="7">
    <name type="scientific">Lygus hesperus</name>
    <name type="common">Western plant bug</name>
    <dbReference type="NCBI Taxonomy" id="30085"/>
    <lineage>
        <taxon>Eukaryota</taxon>
        <taxon>Metazoa</taxon>
        <taxon>Ecdysozoa</taxon>
        <taxon>Arthropoda</taxon>
        <taxon>Hexapoda</taxon>
        <taxon>Insecta</taxon>
        <taxon>Pterygota</taxon>
        <taxon>Neoptera</taxon>
        <taxon>Paraneoptera</taxon>
        <taxon>Hemiptera</taxon>
        <taxon>Heteroptera</taxon>
        <taxon>Panheteroptera</taxon>
        <taxon>Cimicomorpha</taxon>
        <taxon>Miridae</taxon>
        <taxon>Mirini</taxon>
        <taxon>Lygus</taxon>
    </lineage>
</organism>